<dbReference type="OMA" id="YDAPEMA"/>
<proteinExistence type="predicted"/>
<keyword evidence="2" id="KW-1185">Reference proteome</keyword>
<dbReference type="OrthoDB" id="1521186at2759"/>
<dbReference type="Proteomes" id="UP000655225">
    <property type="component" value="Unassembled WGS sequence"/>
</dbReference>
<dbReference type="EMBL" id="JABCRI010000013">
    <property type="protein sequence ID" value="KAF8395589.1"/>
    <property type="molecule type" value="Genomic_DNA"/>
</dbReference>
<dbReference type="PANTHER" id="PTHR47150">
    <property type="entry name" value="OS12G0169200 PROTEIN"/>
    <property type="match status" value="1"/>
</dbReference>
<evidence type="ECO:0000313" key="2">
    <source>
        <dbReference type="Proteomes" id="UP000655225"/>
    </source>
</evidence>
<reference evidence="1 2" key="1">
    <citation type="submission" date="2020-04" db="EMBL/GenBank/DDBJ databases">
        <title>Plant Genome Project.</title>
        <authorList>
            <person name="Zhang R.-G."/>
        </authorList>
    </citation>
    <scope>NUCLEOTIDE SEQUENCE [LARGE SCALE GENOMIC DNA]</scope>
    <source>
        <strain evidence="1">YNK0</strain>
        <tissue evidence="1">Leaf</tissue>
    </source>
</reference>
<protein>
    <recommendedName>
        <fullName evidence="3">Nuclease HARBI1</fullName>
    </recommendedName>
</protein>
<dbReference type="PANTHER" id="PTHR47150:SF7">
    <property type="entry name" value="NUCLEASE"/>
    <property type="match status" value="1"/>
</dbReference>
<gene>
    <name evidence="1" type="ORF">HHK36_019539</name>
</gene>
<dbReference type="AlphaFoldDB" id="A0A834YTX4"/>
<dbReference type="InterPro" id="IPR006912">
    <property type="entry name" value="Harbinger_derived_prot"/>
</dbReference>
<accession>A0A834YTX4</accession>
<comment type="caution">
    <text evidence="1">The sequence shown here is derived from an EMBL/GenBank/DDBJ whole genome shotgun (WGS) entry which is preliminary data.</text>
</comment>
<evidence type="ECO:0000313" key="1">
    <source>
        <dbReference type="EMBL" id="KAF8395589.1"/>
    </source>
</evidence>
<dbReference type="Pfam" id="PF04827">
    <property type="entry name" value="Plant_tran"/>
    <property type="match status" value="2"/>
</dbReference>
<sequence length="243" mass="28134">MTTAIWMLAYGMPTDAVEEYVRIDESTIVESLKRFCRAIISIYEEEYLGLLTTADISKLLREEEKRGFPGMLGSLDCMHWSWKNCPAVWHGQYISHLIEGRAPPANYTINDHQYTMGYFLADGNYPHWETLVQTISQPQGLKRQLFATMQEAYRKDVERAFGVLQARFAIAHWPARFLSHEDLGYIMKTCIILHNMIIEDDHDDSVDDDYDAPEMATPIQVSREPTLRNDLIEHVWSRKGEQG</sequence>
<name>A0A834YTX4_TETSI</name>
<evidence type="ECO:0008006" key="3">
    <source>
        <dbReference type="Google" id="ProtNLM"/>
    </source>
</evidence>
<organism evidence="1 2">
    <name type="scientific">Tetracentron sinense</name>
    <name type="common">Spur-leaf</name>
    <dbReference type="NCBI Taxonomy" id="13715"/>
    <lineage>
        <taxon>Eukaryota</taxon>
        <taxon>Viridiplantae</taxon>
        <taxon>Streptophyta</taxon>
        <taxon>Embryophyta</taxon>
        <taxon>Tracheophyta</taxon>
        <taxon>Spermatophyta</taxon>
        <taxon>Magnoliopsida</taxon>
        <taxon>Trochodendrales</taxon>
        <taxon>Trochodendraceae</taxon>
        <taxon>Tetracentron</taxon>
    </lineage>
</organism>